<protein>
    <recommendedName>
        <fullName evidence="5">Iron-sulfur cluster assembly factor IBA57 homolog, mitochondrial</fullName>
    </recommendedName>
</protein>
<keyword evidence="3" id="KW-0496">Mitochondrion</keyword>
<accession>A0ABR3PDG7</accession>
<dbReference type="EMBL" id="JBFMKM010000009">
    <property type="protein sequence ID" value="KAL1304198.1"/>
    <property type="molecule type" value="Genomic_DNA"/>
</dbReference>
<comment type="subcellular location">
    <subcellularLocation>
        <location evidence="1">Mitochondrion matrix</location>
    </subcellularLocation>
</comment>
<evidence type="ECO:0000313" key="8">
    <source>
        <dbReference type="EMBL" id="KAL1304198.1"/>
    </source>
</evidence>
<gene>
    <name evidence="8" type="ORF">AAFC00_000621</name>
</gene>
<dbReference type="Proteomes" id="UP001562354">
    <property type="component" value="Unassembled WGS sequence"/>
</dbReference>
<dbReference type="InterPro" id="IPR057460">
    <property type="entry name" value="CAF17_C"/>
</dbReference>
<keyword evidence="9" id="KW-1185">Reference proteome</keyword>
<evidence type="ECO:0000256" key="4">
    <source>
        <dbReference type="ARBA" id="ARBA00093447"/>
    </source>
</evidence>
<reference evidence="8 9" key="1">
    <citation type="submission" date="2024-07" db="EMBL/GenBank/DDBJ databases">
        <title>Draft sequence of the Neodothiora populina.</title>
        <authorList>
            <person name="Drown D.D."/>
            <person name="Schuette U.S."/>
            <person name="Buechlein A.B."/>
            <person name="Rusch D.R."/>
            <person name="Winton L.W."/>
            <person name="Adams G.A."/>
        </authorList>
    </citation>
    <scope>NUCLEOTIDE SEQUENCE [LARGE SCALE GENOMIC DNA]</scope>
    <source>
        <strain evidence="8 9">CPC 39397</strain>
    </source>
</reference>
<sequence length="407" mass="44926">MFVSPRQPTILCARCIARGRRALTTDSSTHSTSTSSQTTPPPPPASGAAKLTNRRLICLHGRETPKFLQGIVTNNIRPQSTTAVYAAFLTAQGKVLNDVFIYPTLGSQWHTEKNGTEDPGYLVEVDADQAPALLAHLKRHKLRSKFKLRLLDQGELDVWSAWKEQDKWTPHPSLGSDTAEQATNEDTSGLVTMLDSRAPGMGRRILLPESSALRNSHPMLSDLEDAPLSAYNIRRYMRGVPEGQTEIPRDNAFPMNTNIDIMDGIDFKKGCYVGQELTIRTHHTGVVRRRIFPVALYDPESPAPSRLQYDPATSFSEPSLDTDIKAINKRGKPGKWIAGVGNVGLAMCRVEMMTDLVVTGEPSSFSADDQFVIEAPVGDDSQNLGVKAFVPDWIRGKVRPPKTQKRV</sequence>
<evidence type="ECO:0000256" key="2">
    <source>
        <dbReference type="ARBA" id="ARBA00022946"/>
    </source>
</evidence>
<dbReference type="GeneID" id="95974324"/>
<comment type="similarity">
    <text evidence="4">Belongs to the GcvT family. CAF17/IBA57 subfamily.</text>
</comment>
<feature type="compositionally biased region" description="Low complexity" evidence="6">
    <location>
        <begin position="24"/>
        <end position="38"/>
    </location>
</feature>
<dbReference type="RefSeq" id="XP_069200473.1">
    <property type="nucleotide sequence ID" value="XM_069346177.1"/>
</dbReference>
<feature type="region of interest" description="Disordered" evidence="6">
    <location>
        <begin position="23"/>
        <end position="49"/>
    </location>
</feature>
<name>A0ABR3PDG7_9PEZI</name>
<keyword evidence="2" id="KW-0809">Transit peptide</keyword>
<evidence type="ECO:0000256" key="3">
    <source>
        <dbReference type="ARBA" id="ARBA00023128"/>
    </source>
</evidence>
<organism evidence="8 9">
    <name type="scientific">Neodothiora populina</name>
    <dbReference type="NCBI Taxonomy" id="2781224"/>
    <lineage>
        <taxon>Eukaryota</taxon>
        <taxon>Fungi</taxon>
        <taxon>Dikarya</taxon>
        <taxon>Ascomycota</taxon>
        <taxon>Pezizomycotina</taxon>
        <taxon>Dothideomycetes</taxon>
        <taxon>Dothideomycetidae</taxon>
        <taxon>Dothideales</taxon>
        <taxon>Dothioraceae</taxon>
        <taxon>Neodothiora</taxon>
    </lineage>
</organism>
<dbReference type="Pfam" id="PF25455">
    <property type="entry name" value="Beta-barrel_CAF17_C"/>
    <property type="match status" value="1"/>
</dbReference>
<dbReference type="NCBIfam" id="TIGR03317">
    <property type="entry name" value="ygfZ_signature"/>
    <property type="match status" value="1"/>
</dbReference>
<dbReference type="Gene3D" id="3.30.1360.120">
    <property type="entry name" value="Probable tRNA modification gtpase trme, domain 1"/>
    <property type="match status" value="1"/>
</dbReference>
<dbReference type="PANTHER" id="PTHR22602:SF0">
    <property type="entry name" value="TRANSFERASE CAF17, MITOCHONDRIAL-RELATED"/>
    <property type="match status" value="1"/>
</dbReference>
<dbReference type="InterPro" id="IPR017703">
    <property type="entry name" value="YgfZ/GCV_T_CS"/>
</dbReference>
<comment type="caution">
    <text evidence="8">The sequence shown here is derived from an EMBL/GenBank/DDBJ whole genome shotgun (WGS) entry which is preliminary data.</text>
</comment>
<evidence type="ECO:0000313" key="9">
    <source>
        <dbReference type="Proteomes" id="UP001562354"/>
    </source>
</evidence>
<evidence type="ECO:0000256" key="6">
    <source>
        <dbReference type="SAM" id="MobiDB-lite"/>
    </source>
</evidence>
<dbReference type="InterPro" id="IPR045179">
    <property type="entry name" value="YgfZ/GcvT"/>
</dbReference>
<evidence type="ECO:0000256" key="1">
    <source>
        <dbReference type="ARBA" id="ARBA00004305"/>
    </source>
</evidence>
<dbReference type="InterPro" id="IPR027266">
    <property type="entry name" value="TrmE/GcvT-like"/>
</dbReference>
<evidence type="ECO:0000256" key="5">
    <source>
        <dbReference type="ARBA" id="ARBA00093637"/>
    </source>
</evidence>
<dbReference type="PANTHER" id="PTHR22602">
    <property type="entry name" value="TRANSFERASE CAF17, MITOCHONDRIAL-RELATED"/>
    <property type="match status" value="1"/>
</dbReference>
<evidence type="ECO:0000259" key="7">
    <source>
        <dbReference type="Pfam" id="PF25455"/>
    </source>
</evidence>
<proteinExistence type="inferred from homology"/>
<dbReference type="SUPFAM" id="SSF103025">
    <property type="entry name" value="Folate-binding domain"/>
    <property type="match status" value="1"/>
</dbReference>
<feature type="domain" description="CAF17 C-terminal" evidence="7">
    <location>
        <begin position="288"/>
        <end position="394"/>
    </location>
</feature>